<feature type="binding site" evidence="2">
    <location>
        <position position="61"/>
    </location>
    <ligand>
        <name>substrate</name>
    </ligand>
</feature>
<proteinExistence type="predicted"/>
<feature type="active site" description="Proton donor/acceptor" evidence="1">
    <location>
        <position position="85"/>
    </location>
</feature>
<protein>
    <submittedName>
        <fullName evidence="3">Glucosyl-3-phosphoglycerate phosphatase (Pgm family)</fullName>
    </submittedName>
</protein>
<dbReference type="InterPro" id="IPR050275">
    <property type="entry name" value="PGM_Phosphatase"/>
</dbReference>
<dbReference type="Proteomes" id="UP000199019">
    <property type="component" value="Unassembled WGS sequence"/>
</dbReference>
<gene>
    <name evidence="3" type="ORF">SAMN05216199_0730</name>
</gene>
<dbReference type="InterPro" id="IPR001345">
    <property type="entry name" value="PG/BPGM_mutase_AS"/>
</dbReference>
<dbReference type="SMART" id="SM00855">
    <property type="entry name" value="PGAM"/>
    <property type="match status" value="1"/>
</dbReference>
<organism evidence="3 4">
    <name type="scientific">Pedococcus cremeus</name>
    <dbReference type="NCBI Taxonomy" id="587636"/>
    <lineage>
        <taxon>Bacteria</taxon>
        <taxon>Bacillati</taxon>
        <taxon>Actinomycetota</taxon>
        <taxon>Actinomycetes</taxon>
        <taxon>Micrococcales</taxon>
        <taxon>Intrasporangiaceae</taxon>
        <taxon>Pedococcus</taxon>
    </lineage>
</organism>
<dbReference type="OrthoDB" id="4697614at2"/>
<dbReference type="PROSITE" id="PS00175">
    <property type="entry name" value="PG_MUTASE"/>
    <property type="match status" value="1"/>
</dbReference>
<dbReference type="GO" id="GO:0005737">
    <property type="term" value="C:cytoplasm"/>
    <property type="evidence" value="ECO:0007669"/>
    <property type="project" value="TreeGrafter"/>
</dbReference>
<evidence type="ECO:0000313" key="3">
    <source>
        <dbReference type="EMBL" id="SER63267.1"/>
    </source>
</evidence>
<dbReference type="InterPro" id="IPR013078">
    <property type="entry name" value="His_Pase_superF_clade-1"/>
</dbReference>
<sequence length="217" mass="23009">MTQGRRIVVLRHGETTHNAAGIWQGQLDSPLSERGMQQAYAAGQALAALSPVRVVASDLQRAAITGRAVAEACGVPIAYDERWREIHAGVWQGMSGAEVRAQWPEEQEKLLRGEDFVRGEHGESVADVAHRTAEAAEELLAGMGAGETVVVATHGVAGRAVVAELVGLDQGTAWTTLGGLGNCHWAEVTEGRVGWRLVRWNVGPPGIEALDGQAARA</sequence>
<evidence type="ECO:0000256" key="2">
    <source>
        <dbReference type="PIRSR" id="PIRSR613078-2"/>
    </source>
</evidence>
<dbReference type="Gene3D" id="3.40.50.1240">
    <property type="entry name" value="Phosphoglycerate mutase-like"/>
    <property type="match status" value="1"/>
</dbReference>
<dbReference type="PANTHER" id="PTHR48100:SF62">
    <property type="entry name" value="GLUCOSYL-3-PHOSPHOGLYCERATE PHOSPHATASE"/>
    <property type="match status" value="1"/>
</dbReference>
<feature type="active site" description="Tele-phosphohistidine intermediate" evidence="1">
    <location>
        <position position="12"/>
    </location>
</feature>
<name>A0A1H9QSB0_9MICO</name>
<dbReference type="InterPro" id="IPR029033">
    <property type="entry name" value="His_PPase_superfam"/>
</dbReference>
<dbReference type="GO" id="GO:0016791">
    <property type="term" value="F:phosphatase activity"/>
    <property type="evidence" value="ECO:0007669"/>
    <property type="project" value="TreeGrafter"/>
</dbReference>
<evidence type="ECO:0000256" key="1">
    <source>
        <dbReference type="PIRSR" id="PIRSR613078-1"/>
    </source>
</evidence>
<dbReference type="PANTHER" id="PTHR48100">
    <property type="entry name" value="BROAD-SPECIFICITY PHOSPHATASE YOR283W-RELATED"/>
    <property type="match status" value="1"/>
</dbReference>
<dbReference type="AlphaFoldDB" id="A0A1H9QSB0"/>
<evidence type="ECO:0000313" key="4">
    <source>
        <dbReference type="Proteomes" id="UP000199019"/>
    </source>
</evidence>
<feature type="binding site" evidence="2">
    <location>
        <begin position="11"/>
        <end position="18"/>
    </location>
    <ligand>
        <name>substrate</name>
    </ligand>
</feature>
<dbReference type="STRING" id="587636.SAMN05216199_0730"/>
<dbReference type="Pfam" id="PF00300">
    <property type="entry name" value="His_Phos_1"/>
    <property type="match status" value="1"/>
</dbReference>
<dbReference type="RefSeq" id="WP_091755414.1">
    <property type="nucleotide sequence ID" value="NZ_FOHB01000001.1"/>
</dbReference>
<dbReference type="EMBL" id="FOHB01000001">
    <property type="protein sequence ID" value="SER63267.1"/>
    <property type="molecule type" value="Genomic_DNA"/>
</dbReference>
<keyword evidence="4" id="KW-1185">Reference proteome</keyword>
<dbReference type="CDD" id="cd07067">
    <property type="entry name" value="HP_PGM_like"/>
    <property type="match status" value="1"/>
</dbReference>
<accession>A0A1H9QSB0</accession>
<dbReference type="SUPFAM" id="SSF53254">
    <property type="entry name" value="Phosphoglycerate mutase-like"/>
    <property type="match status" value="1"/>
</dbReference>
<reference evidence="4" key="1">
    <citation type="submission" date="2016-10" db="EMBL/GenBank/DDBJ databases">
        <authorList>
            <person name="Varghese N."/>
            <person name="Submissions S."/>
        </authorList>
    </citation>
    <scope>NUCLEOTIDE SEQUENCE [LARGE SCALE GENOMIC DNA]</scope>
    <source>
        <strain evidence="4">CGMCC 1.6963</strain>
    </source>
</reference>